<keyword evidence="3" id="KW-0687">Ribonucleoprotein</keyword>
<evidence type="ECO:0000256" key="1">
    <source>
        <dbReference type="SAM" id="SignalP"/>
    </source>
</evidence>
<comment type="caution">
    <text evidence="3">The sequence shown here is derived from an EMBL/GenBank/DDBJ whole genome shotgun (WGS) entry which is preliminary data.</text>
</comment>
<dbReference type="OrthoDB" id="1109245at2759"/>
<sequence>MTFLLLPTLLPSSLLSITSLHLRLNNVFVIGKGNKAYVSLPRGKGIKLSIAEERDRRLAQKVN</sequence>
<dbReference type="EMBL" id="VSRR010020900">
    <property type="protein sequence ID" value="MPC63507.1"/>
    <property type="molecule type" value="Genomic_DNA"/>
</dbReference>
<keyword evidence="4" id="KW-1185">Reference proteome</keyword>
<accession>A0A5B7H2E1</accession>
<keyword evidence="1" id="KW-0732">Signal</keyword>
<evidence type="ECO:0000259" key="2">
    <source>
        <dbReference type="Pfam" id="PF16121"/>
    </source>
</evidence>
<dbReference type="GO" id="GO:0005840">
    <property type="term" value="C:ribosome"/>
    <property type="evidence" value="ECO:0007669"/>
    <property type="project" value="UniProtKB-KW"/>
</dbReference>
<dbReference type="Pfam" id="PF16121">
    <property type="entry name" value="40S_S4_C"/>
    <property type="match status" value="1"/>
</dbReference>
<organism evidence="3 4">
    <name type="scientific">Portunus trituberculatus</name>
    <name type="common">Swimming crab</name>
    <name type="synonym">Neptunus trituberculatus</name>
    <dbReference type="NCBI Taxonomy" id="210409"/>
    <lineage>
        <taxon>Eukaryota</taxon>
        <taxon>Metazoa</taxon>
        <taxon>Ecdysozoa</taxon>
        <taxon>Arthropoda</taxon>
        <taxon>Crustacea</taxon>
        <taxon>Multicrustacea</taxon>
        <taxon>Malacostraca</taxon>
        <taxon>Eumalacostraca</taxon>
        <taxon>Eucarida</taxon>
        <taxon>Decapoda</taxon>
        <taxon>Pleocyemata</taxon>
        <taxon>Brachyura</taxon>
        <taxon>Eubrachyura</taxon>
        <taxon>Portunoidea</taxon>
        <taxon>Portunidae</taxon>
        <taxon>Portuninae</taxon>
        <taxon>Portunus</taxon>
    </lineage>
</organism>
<feature type="domain" description="Small ribosomal subunit protein eS4 C-terminal" evidence="2">
    <location>
        <begin position="23"/>
        <end position="61"/>
    </location>
</feature>
<dbReference type="InterPro" id="IPR032277">
    <property type="entry name" value="Ribosomal_eS4_C"/>
</dbReference>
<dbReference type="Proteomes" id="UP000324222">
    <property type="component" value="Unassembled WGS sequence"/>
</dbReference>
<feature type="signal peptide" evidence="1">
    <location>
        <begin position="1"/>
        <end position="16"/>
    </location>
</feature>
<proteinExistence type="predicted"/>
<keyword evidence="3" id="KW-0689">Ribosomal protein</keyword>
<gene>
    <name evidence="3" type="primary">RpS4_0</name>
    <name evidence="3" type="ORF">E2C01_057605</name>
</gene>
<name>A0A5B7H2E1_PORTR</name>
<dbReference type="InterPro" id="IPR014722">
    <property type="entry name" value="Rib_uL2_dom2"/>
</dbReference>
<evidence type="ECO:0000313" key="4">
    <source>
        <dbReference type="Proteomes" id="UP000324222"/>
    </source>
</evidence>
<protein>
    <submittedName>
        <fullName evidence="3">40S ribosomal protein S4</fullName>
    </submittedName>
</protein>
<evidence type="ECO:0000313" key="3">
    <source>
        <dbReference type="EMBL" id="MPC63507.1"/>
    </source>
</evidence>
<dbReference type="Gene3D" id="2.30.30.30">
    <property type="match status" value="1"/>
</dbReference>
<dbReference type="AlphaFoldDB" id="A0A5B7H2E1"/>
<reference evidence="3 4" key="1">
    <citation type="submission" date="2019-05" db="EMBL/GenBank/DDBJ databases">
        <title>Another draft genome of Portunus trituberculatus and its Hox gene families provides insights of decapod evolution.</title>
        <authorList>
            <person name="Jeong J.-H."/>
            <person name="Song I."/>
            <person name="Kim S."/>
            <person name="Choi T."/>
            <person name="Kim D."/>
            <person name="Ryu S."/>
            <person name="Kim W."/>
        </authorList>
    </citation>
    <scope>NUCLEOTIDE SEQUENCE [LARGE SCALE GENOMIC DNA]</scope>
    <source>
        <tissue evidence="3">Muscle</tissue>
    </source>
</reference>
<feature type="chain" id="PRO_5023005649" evidence="1">
    <location>
        <begin position="17"/>
        <end position="63"/>
    </location>
</feature>